<dbReference type="AlphaFoldDB" id="X1C5X2"/>
<sequence length="241" mass="25814">MIPLCLITGFLGSGKTTLLRNLADTHAGRGLAFLVNDFGSIDVDGALVHEADRRVVSVAGGSIFCKCLVTEFISVLGSLPGQFDPSGVVIEASGIADPRVIRKMLEETGLDQTYDLRTVVTVVDPERFLKLLHTLPNIRYQVEAADVVLVNKVDLYPGETIEAAEAEIGKISPGAQMRRCVRCETSIDPFADGGGKQGDGDYALCADPNYARFTVPGDQISLDALRAGVTKLGDDIYRIKG</sequence>
<dbReference type="SUPFAM" id="SSF52540">
    <property type="entry name" value="P-loop containing nucleoside triphosphate hydrolases"/>
    <property type="match status" value="1"/>
</dbReference>
<feature type="domain" description="CobW/HypB/UreG nucleotide-binding" evidence="1">
    <location>
        <begin position="4"/>
        <end position="177"/>
    </location>
</feature>
<feature type="non-terminal residue" evidence="2">
    <location>
        <position position="241"/>
    </location>
</feature>
<name>X1C5X2_9ZZZZ</name>
<dbReference type="InterPro" id="IPR051316">
    <property type="entry name" value="Zinc-reg_GTPase_activator"/>
</dbReference>
<dbReference type="EMBL" id="BART01023027">
    <property type="protein sequence ID" value="GAH03446.1"/>
    <property type="molecule type" value="Genomic_DNA"/>
</dbReference>
<dbReference type="InterPro" id="IPR003495">
    <property type="entry name" value="CobW/HypB/UreG_nucleotide-bd"/>
</dbReference>
<dbReference type="Gene3D" id="3.40.50.300">
    <property type="entry name" value="P-loop containing nucleotide triphosphate hydrolases"/>
    <property type="match status" value="1"/>
</dbReference>
<dbReference type="Pfam" id="PF02492">
    <property type="entry name" value="cobW"/>
    <property type="match status" value="1"/>
</dbReference>
<protein>
    <recommendedName>
        <fullName evidence="1">CobW/HypB/UreG nucleotide-binding domain-containing protein</fullName>
    </recommendedName>
</protein>
<evidence type="ECO:0000313" key="2">
    <source>
        <dbReference type="EMBL" id="GAH03446.1"/>
    </source>
</evidence>
<dbReference type="InterPro" id="IPR027417">
    <property type="entry name" value="P-loop_NTPase"/>
</dbReference>
<organism evidence="2">
    <name type="scientific">marine sediment metagenome</name>
    <dbReference type="NCBI Taxonomy" id="412755"/>
    <lineage>
        <taxon>unclassified sequences</taxon>
        <taxon>metagenomes</taxon>
        <taxon>ecological metagenomes</taxon>
    </lineage>
</organism>
<proteinExistence type="predicted"/>
<reference evidence="2" key="1">
    <citation type="journal article" date="2014" name="Front. Microbiol.">
        <title>High frequency of phylogenetically diverse reductive dehalogenase-homologous genes in deep subseafloor sedimentary metagenomes.</title>
        <authorList>
            <person name="Kawai M."/>
            <person name="Futagami T."/>
            <person name="Toyoda A."/>
            <person name="Takaki Y."/>
            <person name="Nishi S."/>
            <person name="Hori S."/>
            <person name="Arai W."/>
            <person name="Tsubouchi T."/>
            <person name="Morono Y."/>
            <person name="Uchiyama I."/>
            <person name="Ito T."/>
            <person name="Fujiyama A."/>
            <person name="Inagaki F."/>
            <person name="Takami H."/>
        </authorList>
    </citation>
    <scope>NUCLEOTIDE SEQUENCE</scope>
    <source>
        <strain evidence="2">Expedition CK06-06</strain>
    </source>
</reference>
<accession>X1C5X2</accession>
<evidence type="ECO:0000259" key="1">
    <source>
        <dbReference type="Pfam" id="PF02492"/>
    </source>
</evidence>
<gene>
    <name evidence="2" type="ORF">S01H4_42012</name>
</gene>
<dbReference type="PANTHER" id="PTHR13748">
    <property type="entry name" value="COBW-RELATED"/>
    <property type="match status" value="1"/>
</dbReference>
<comment type="caution">
    <text evidence="2">The sequence shown here is derived from an EMBL/GenBank/DDBJ whole genome shotgun (WGS) entry which is preliminary data.</text>
</comment>
<dbReference type="CDD" id="cd03112">
    <property type="entry name" value="CobW-like"/>
    <property type="match status" value="1"/>
</dbReference>